<comment type="similarity">
    <text evidence="2">Belongs to the RNase H family.</text>
</comment>
<dbReference type="InterPro" id="IPR012337">
    <property type="entry name" value="RNaseH-like_sf"/>
</dbReference>
<evidence type="ECO:0000313" key="10">
    <source>
        <dbReference type="Proteomes" id="UP000283895"/>
    </source>
</evidence>
<dbReference type="GO" id="GO:0046872">
    <property type="term" value="F:metal ion binding"/>
    <property type="evidence" value="ECO:0007669"/>
    <property type="project" value="UniProtKB-KW"/>
</dbReference>
<keyword evidence="10" id="KW-1185">Reference proteome</keyword>
<evidence type="ECO:0000256" key="7">
    <source>
        <dbReference type="ARBA" id="ARBA00022801"/>
    </source>
</evidence>
<evidence type="ECO:0000256" key="2">
    <source>
        <dbReference type="ARBA" id="ARBA00005300"/>
    </source>
</evidence>
<comment type="caution">
    <text evidence="9">The sequence shown here is derived from an EMBL/GenBank/DDBJ whole genome shotgun (WGS) entry which is preliminary data.</text>
</comment>
<keyword evidence="4" id="KW-0540">Nuclease</keyword>
<keyword evidence="7" id="KW-0378">Hydrolase</keyword>
<dbReference type="PROSITE" id="PS50879">
    <property type="entry name" value="RNASE_H_1"/>
    <property type="match status" value="1"/>
</dbReference>
<dbReference type="EC" id="3.1.26.4" evidence="3"/>
<organism evidence="9 10">
    <name type="scientific">Cytospora schulzeri</name>
    <dbReference type="NCBI Taxonomy" id="448051"/>
    <lineage>
        <taxon>Eukaryota</taxon>
        <taxon>Fungi</taxon>
        <taxon>Dikarya</taxon>
        <taxon>Ascomycota</taxon>
        <taxon>Pezizomycotina</taxon>
        <taxon>Sordariomycetes</taxon>
        <taxon>Sordariomycetidae</taxon>
        <taxon>Diaporthales</taxon>
        <taxon>Cytosporaceae</taxon>
        <taxon>Cytospora</taxon>
    </lineage>
</organism>
<dbReference type="SUPFAM" id="SSF53098">
    <property type="entry name" value="Ribonuclease H-like"/>
    <property type="match status" value="1"/>
</dbReference>
<dbReference type="STRING" id="356882.A0A423X2U0"/>
<dbReference type="InterPro" id="IPR002156">
    <property type="entry name" value="RNaseH_domain"/>
</dbReference>
<keyword evidence="5" id="KW-0479">Metal-binding</keyword>
<evidence type="ECO:0000256" key="1">
    <source>
        <dbReference type="ARBA" id="ARBA00000077"/>
    </source>
</evidence>
<proteinExistence type="inferred from homology"/>
<keyword evidence="6" id="KW-0255">Endonuclease</keyword>
<evidence type="ECO:0000256" key="6">
    <source>
        <dbReference type="ARBA" id="ARBA00022759"/>
    </source>
</evidence>
<gene>
    <name evidence="9" type="ORF">VMCG_02109</name>
</gene>
<dbReference type="PANTHER" id="PTHR10642:SF26">
    <property type="entry name" value="RIBONUCLEASE H1"/>
    <property type="match status" value="1"/>
</dbReference>
<evidence type="ECO:0000256" key="4">
    <source>
        <dbReference type="ARBA" id="ARBA00022722"/>
    </source>
</evidence>
<dbReference type="GO" id="GO:0003676">
    <property type="term" value="F:nucleic acid binding"/>
    <property type="evidence" value="ECO:0007669"/>
    <property type="project" value="InterPro"/>
</dbReference>
<reference evidence="9 10" key="1">
    <citation type="submission" date="2015-09" db="EMBL/GenBank/DDBJ databases">
        <title>Host preference determinants of Valsa canker pathogens revealed by comparative genomics.</title>
        <authorList>
            <person name="Yin Z."/>
            <person name="Huang L."/>
        </authorList>
    </citation>
    <scope>NUCLEOTIDE SEQUENCE [LARGE SCALE GENOMIC DNA]</scope>
    <source>
        <strain evidence="9 10">03-1</strain>
    </source>
</reference>
<evidence type="ECO:0000256" key="3">
    <source>
        <dbReference type="ARBA" id="ARBA00012180"/>
    </source>
</evidence>
<dbReference type="AlphaFoldDB" id="A0A423X2U0"/>
<comment type="catalytic activity">
    <reaction evidence="1">
        <text>Endonucleolytic cleavage to 5'-phosphomonoester.</text>
        <dbReference type="EC" id="3.1.26.4"/>
    </reaction>
</comment>
<protein>
    <recommendedName>
        <fullName evidence="3">ribonuclease H</fullName>
        <ecNumber evidence="3">3.1.26.4</ecNumber>
    </recommendedName>
</protein>
<name>A0A423X2U0_9PEZI</name>
<dbReference type="EMBL" id="LKEA01000003">
    <property type="protein sequence ID" value="ROW10203.1"/>
    <property type="molecule type" value="Genomic_DNA"/>
</dbReference>
<dbReference type="PANTHER" id="PTHR10642">
    <property type="entry name" value="RIBONUCLEASE H1"/>
    <property type="match status" value="1"/>
</dbReference>
<dbReference type="Gene3D" id="3.30.420.10">
    <property type="entry name" value="Ribonuclease H-like superfamily/Ribonuclease H"/>
    <property type="match status" value="1"/>
</dbReference>
<dbReference type="GO" id="GO:0043137">
    <property type="term" value="P:DNA replication, removal of RNA primer"/>
    <property type="evidence" value="ECO:0007669"/>
    <property type="project" value="TreeGrafter"/>
</dbReference>
<accession>A0A423X2U0</accession>
<sequence>MVIAVDGACPSNGTRQANKSACGVYFAPGADNWSWRVADRPGERHTSSRAEIHAAIGALKAILPFTEHGGQTVCKHPGGPRLAYHGGHLVRRVGSITQHVDKWRVNGWKTSKRMPVRDRDLWEEMLALLDMIESESETRVEFWHVPREENVEADELANEGLLSRRVLDQSAFDLCDFMQSEEKL</sequence>
<dbReference type="Proteomes" id="UP000283895">
    <property type="component" value="Unassembled WGS sequence"/>
</dbReference>
<dbReference type="InterPro" id="IPR036397">
    <property type="entry name" value="RNaseH_sf"/>
</dbReference>
<evidence type="ECO:0000313" key="9">
    <source>
        <dbReference type="EMBL" id="ROW10203.1"/>
    </source>
</evidence>
<dbReference type="OrthoDB" id="407198at2759"/>
<dbReference type="InterPro" id="IPR050092">
    <property type="entry name" value="RNase_H"/>
</dbReference>
<dbReference type="GO" id="GO:0004523">
    <property type="term" value="F:RNA-DNA hybrid ribonuclease activity"/>
    <property type="evidence" value="ECO:0007669"/>
    <property type="project" value="UniProtKB-EC"/>
</dbReference>
<evidence type="ECO:0000259" key="8">
    <source>
        <dbReference type="PROSITE" id="PS50879"/>
    </source>
</evidence>
<evidence type="ECO:0000256" key="5">
    <source>
        <dbReference type="ARBA" id="ARBA00022723"/>
    </source>
</evidence>
<feature type="domain" description="RNase H type-1" evidence="8">
    <location>
        <begin position="1"/>
        <end position="162"/>
    </location>
</feature>